<dbReference type="Proteomes" id="UP000321570">
    <property type="component" value="Unassembled WGS sequence"/>
</dbReference>
<dbReference type="PROSITE" id="PS50082">
    <property type="entry name" value="WD_REPEATS_2"/>
    <property type="match status" value="2"/>
</dbReference>
<evidence type="ECO:0000313" key="8">
    <source>
        <dbReference type="EMBL" id="VUZ49421.1"/>
    </source>
</evidence>
<evidence type="ECO:0000256" key="5">
    <source>
        <dbReference type="SAM" id="Coils"/>
    </source>
</evidence>
<dbReference type="InterPro" id="IPR036322">
    <property type="entry name" value="WD40_repeat_dom_sf"/>
</dbReference>
<dbReference type="SMART" id="SM01166">
    <property type="entry name" value="DUF1899"/>
    <property type="match status" value="1"/>
</dbReference>
<organism evidence="8 9">
    <name type="scientific">Hymenolepis diminuta</name>
    <name type="common">Rat tapeworm</name>
    <dbReference type="NCBI Taxonomy" id="6216"/>
    <lineage>
        <taxon>Eukaryota</taxon>
        <taxon>Metazoa</taxon>
        <taxon>Spiralia</taxon>
        <taxon>Lophotrochozoa</taxon>
        <taxon>Platyhelminthes</taxon>
        <taxon>Cestoda</taxon>
        <taxon>Eucestoda</taxon>
        <taxon>Cyclophyllidea</taxon>
        <taxon>Hymenolepididae</taxon>
        <taxon>Hymenolepis</taxon>
    </lineage>
</organism>
<dbReference type="InterPro" id="IPR015943">
    <property type="entry name" value="WD40/YVTN_repeat-like_dom_sf"/>
</dbReference>
<keyword evidence="2 4" id="KW-0677">Repeat</keyword>
<dbReference type="SMART" id="SM00320">
    <property type="entry name" value="WD40"/>
    <property type="match status" value="3"/>
</dbReference>
<evidence type="ECO:0000256" key="2">
    <source>
        <dbReference type="ARBA" id="ARBA00022737"/>
    </source>
</evidence>
<comment type="similarity">
    <text evidence="4">Belongs to the WD repeat coronin family.</text>
</comment>
<dbReference type="InterPro" id="IPR015505">
    <property type="entry name" value="Coronin"/>
</dbReference>
<feature type="repeat" description="WD" evidence="3">
    <location>
        <begin position="74"/>
        <end position="108"/>
    </location>
</feature>
<dbReference type="Pfam" id="PF08953">
    <property type="entry name" value="DUF1899"/>
    <property type="match status" value="1"/>
</dbReference>
<feature type="repeat" description="WD" evidence="3">
    <location>
        <begin position="125"/>
        <end position="167"/>
    </location>
</feature>
<proteinExistence type="inferred from homology"/>
<keyword evidence="1 3" id="KW-0853">WD repeat</keyword>
<dbReference type="GO" id="GO:0051015">
    <property type="term" value="F:actin filament binding"/>
    <property type="evidence" value="ECO:0007669"/>
    <property type="project" value="TreeGrafter"/>
</dbReference>
<reference evidence="8 9" key="1">
    <citation type="submission" date="2019-07" db="EMBL/GenBank/DDBJ databases">
        <authorList>
            <person name="Jastrzebski P J."/>
            <person name="Paukszto L."/>
            <person name="Jastrzebski P J."/>
        </authorList>
    </citation>
    <scope>NUCLEOTIDE SEQUENCE [LARGE SCALE GENOMIC DNA]</scope>
    <source>
        <strain evidence="8 9">WMS-il1</strain>
    </source>
</reference>
<evidence type="ECO:0000256" key="6">
    <source>
        <dbReference type="SAM" id="MobiDB-lite"/>
    </source>
</evidence>
<keyword evidence="9" id="KW-1185">Reference proteome</keyword>
<dbReference type="SMART" id="SM01167">
    <property type="entry name" value="DUF1900"/>
    <property type="match status" value="1"/>
</dbReference>
<dbReference type="AlphaFoldDB" id="A0A564YQ68"/>
<dbReference type="PANTHER" id="PTHR10856">
    <property type="entry name" value="CORONIN"/>
    <property type="match status" value="1"/>
</dbReference>
<feature type="coiled-coil region" evidence="5">
    <location>
        <begin position="440"/>
        <end position="467"/>
    </location>
</feature>
<keyword evidence="5" id="KW-0175">Coiled coil</keyword>
<dbReference type="InterPro" id="IPR001680">
    <property type="entry name" value="WD40_rpt"/>
</dbReference>
<dbReference type="InterPro" id="IPR015048">
    <property type="entry name" value="DUF1899"/>
</dbReference>
<feature type="compositionally biased region" description="Polar residues" evidence="6">
    <location>
        <begin position="425"/>
        <end position="435"/>
    </location>
</feature>
<gene>
    <name evidence="8" type="ORF">WMSIL1_LOCUS8602</name>
</gene>
<sequence>MAIRQSKYKHVFGKALKREECYECIPITRNTHDTSFCDVNPKYLAIITETSGGGGFAVIPISQVGRMPNILPMVAGHTSAVLDIQWCPHNNDVIASASDDCTVKIWEIPKDGIGRGPLTDAIATLIGHQRRVYLVQWHPTAQGIIASTGADNTLILWNSLTQSQLMSVEFPNLVTCLSFNYNGSKLAACSKDGITRILNPRTGKFLNEGVCHEGKKPQMCVFLEDDRLFTTGFSKMSERQLALWDSDNLDDCLWRQELDITNGVLFPYYDPDTQMIFICGKGDSTVRYFEYCPQDKQVYYLNRYDSSDPQRGFAFMPKLGLNVSACEIARLYKLHNKNWCEVISFTVPRKSGLFQEDLYPDTVAPIAALTADAWLAGENAGPIKVSVREAGNVSSSNFVVQPQQPSRAPSTLVSQGGDSRPGSRIPSSTVSSHPECSTAIDQMSNLIDKLNLRIQELETRVTRLEMKHNGRNGDLQHSDCENENEKEPAWGNLPDM</sequence>
<dbReference type="Gene3D" id="2.130.10.10">
    <property type="entry name" value="YVTN repeat-like/Quinoprotein amine dehydrogenase"/>
    <property type="match status" value="1"/>
</dbReference>
<dbReference type="GO" id="GO:0007015">
    <property type="term" value="P:actin filament organization"/>
    <property type="evidence" value="ECO:0007669"/>
    <property type="project" value="TreeGrafter"/>
</dbReference>
<dbReference type="EMBL" id="CABIJS010000333">
    <property type="protein sequence ID" value="VUZ49421.1"/>
    <property type="molecule type" value="Genomic_DNA"/>
</dbReference>
<dbReference type="Pfam" id="PF16300">
    <property type="entry name" value="WD40_4"/>
    <property type="match status" value="1"/>
</dbReference>
<evidence type="ECO:0000259" key="7">
    <source>
        <dbReference type="SMART" id="SM01166"/>
    </source>
</evidence>
<name>A0A564YQ68_HYMDI</name>
<evidence type="ECO:0000313" key="9">
    <source>
        <dbReference type="Proteomes" id="UP000321570"/>
    </source>
</evidence>
<dbReference type="InterPro" id="IPR019775">
    <property type="entry name" value="WD40_repeat_CS"/>
</dbReference>
<feature type="region of interest" description="Disordered" evidence="6">
    <location>
        <begin position="396"/>
        <end position="435"/>
    </location>
</feature>
<dbReference type="PROSITE" id="PS00678">
    <property type="entry name" value="WD_REPEATS_1"/>
    <property type="match status" value="1"/>
</dbReference>
<feature type="region of interest" description="Disordered" evidence="6">
    <location>
        <begin position="468"/>
        <end position="496"/>
    </location>
</feature>
<evidence type="ECO:0000256" key="1">
    <source>
        <dbReference type="ARBA" id="ARBA00022574"/>
    </source>
</evidence>
<feature type="domain" description="DUF1899" evidence="7">
    <location>
        <begin position="1"/>
        <end position="65"/>
    </location>
</feature>
<protein>
    <recommendedName>
        <fullName evidence="4">Coronin</fullName>
    </recommendedName>
</protein>
<dbReference type="SUPFAM" id="SSF50978">
    <property type="entry name" value="WD40 repeat-like"/>
    <property type="match status" value="1"/>
</dbReference>
<dbReference type="PROSITE" id="PS50294">
    <property type="entry name" value="WD_REPEATS_REGION"/>
    <property type="match status" value="2"/>
</dbReference>
<dbReference type="PANTHER" id="PTHR10856:SF0">
    <property type="entry name" value="CORONIN"/>
    <property type="match status" value="1"/>
</dbReference>
<accession>A0A564YQ68</accession>
<evidence type="ECO:0000256" key="4">
    <source>
        <dbReference type="RuleBase" id="RU280818"/>
    </source>
</evidence>
<evidence type="ECO:0000256" key="3">
    <source>
        <dbReference type="PROSITE-ProRule" id="PRU00221"/>
    </source>
</evidence>
<feature type="compositionally biased region" description="Basic and acidic residues" evidence="6">
    <location>
        <begin position="474"/>
        <end position="488"/>
    </location>
</feature>
<dbReference type="Pfam" id="PF00400">
    <property type="entry name" value="WD40"/>
    <property type="match status" value="3"/>
</dbReference>
<feature type="compositionally biased region" description="Polar residues" evidence="6">
    <location>
        <begin position="396"/>
        <end position="417"/>
    </location>
</feature>